<accession>V6KQH2</accession>
<protein>
    <submittedName>
        <fullName evidence="1">Uncharacterized protein</fullName>
    </submittedName>
</protein>
<organism evidence="1 2">
    <name type="scientific">Streptomyces roseochromogenus subsp. oscitans DS 12.976</name>
    <dbReference type="NCBI Taxonomy" id="1352936"/>
    <lineage>
        <taxon>Bacteria</taxon>
        <taxon>Bacillati</taxon>
        <taxon>Actinomycetota</taxon>
        <taxon>Actinomycetes</taxon>
        <taxon>Kitasatosporales</taxon>
        <taxon>Streptomycetaceae</taxon>
        <taxon>Streptomyces</taxon>
    </lineage>
</organism>
<dbReference type="Proteomes" id="UP000017984">
    <property type="component" value="Chromosome"/>
</dbReference>
<gene>
    <name evidence="1" type="ORF">M878_10590</name>
</gene>
<dbReference type="EMBL" id="AWQX01000081">
    <property type="protein sequence ID" value="EST34435.1"/>
    <property type="molecule type" value="Genomic_DNA"/>
</dbReference>
<sequence>MEADEPRKVTASLTVVPVPPLKLLPDTSSYVVIPAIVTPNTRAAATAGRRQLFTRAR</sequence>
<comment type="caution">
    <text evidence="1">The sequence shown here is derived from an EMBL/GenBank/DDBJ whole genome shotgun (WGS) entry which is preliminary data.</text>
</comment>
<proteinExistence type="predicted"/>
<dbReference type="STRING" id="1352936.M878_10590"/>
<keyword evidence="2" id="KW-1185">Reference proteome</keyword>
<evidence type="ECO:0000313" key="2">
    <source>
        <dbReference type="Proteomes" id="UP000017984"/>
    </source>
</evidence>
<dbReference type="HOGENOM" id="CLU_2994847_0_0_11"/>
<evidence type="ECO:0000313" key="1">
    <source>
        <dbReference type="EMBL" id="EST34435.1"/>
    </source>
</evidence>
<dbReference type="AlphaFoldDB" id="V6KQH2"/>
<name>V6KQH2_STRRC</name>
<reference evidence="1 2" key="1">
    <citation type="journal article" date="2014" name="Genome Announc.">
        <title>Draft Genome Sequence of Streptomyces roseochromogenes subsp. oscitans DS 12.976, Producer of the Aminocoumarin Antibiotic Clorobiocin.</title>
        <authorList>
            <person name="Ruckert C."/>
            <person name="Kalinowski J."/>
            <person name="Heide L."/>
            <person name="Apel A.K."/>
        </authorList>
    </citation>
    <scope>NUCLEOTIDE SEQUENCE [LARGE SCALE GENOMIC DNA]</scope>
    <source>
        <strain evidence="1 2">DS 12.976</strain>
    </source>
</reference>